<protein>
    <submittedName>
        <fullName evidence="1">Uncharacterized protein</fullName>
    </submittedName>
</protein>
<dbReference type="Proteomes" id="UP001176521">
    <property type="component" value="Unassembled WGS sequence"/>
</dbReference>
<dbReference type="AlphaFoldDB" id="A0AAN6GGZ6"/>
<sequence length="218" mass="23487">MYGSPSADGAADLHKALREQNGVMSTCALSGDCCGVETARIIPAALSASVVQEVMIALFGPDQPSALCMSSNDAHKKCRSLFARGRYDVLLDWNSSDSEARWNALPLTRSLHPQSEAFATGNASQFRVRLSRGLRNAVADSKAAAGFFQRFMYSCRGTKALIERMAAAGGAVEAPQDGAVRALLAGMDDDEVMWDFSPRIYSRMQAMLGYCMLGSLTR</sequence>
<accession>A0AAN6GGZ6</accession>
<proteinExistence type="predicted"/>
<organism evidence="1 2">
    <name type="scientific">Tilletia horrida</name>
    <dbReference type="NCBI Taxonomy" id="155126"/>
    <lineage>
        <taxon>Eukaryota</taxon>
        <taxon>Fungi</taxon>
        <taxon>Dikarya</taxon>
        <taxon>Basidiomycota</taxon>
        <taxon>Ustilaginomycotina</taxon>
        <taxon>Exobasidiomycetes</taxon>
        <taxon>Tilletiales</taxon>
        <taxon>Tilletiaceae</taxon>
        <taxon>Tilletia</taxon>
    </lineage>
</organism>
<name>A0AAN6GGZ6_9BASI</name>
<dbReference type="EMBL" id="JAPDMQ010000136">
    <property type="protein sequence ID" value="KAK0533481.1"/>
    <property type="molecule type" value="Genomic_DNA"/>
</dbReference>
<gene>
    <name evidence="1" type="ORF">OC842_002961</name>
</gene>
<evidence type="ECO:0000313" key="1">
    <source>
        <dbReference type="EMBL" id="KAK0533481.1"/>
    </source>
</evidence>
<keyword evidence="2" id="KW-1185">Reference proteome</keyword>
<comment type="caution">
    <text evidence="1">The sequence shown here is derived from an EMBL/GenBank/DDBJ whole genome shotgun (WGS) entry which is preliminary data.</text>
</comment>
<evidence type="ECO:0000313" key="2">
    <source>
        <dbReference type="Proteomes" id="UP001176521"/>
    </source>
</evidence>
<reference evidence="1" key="1">
    <citation type="journal article" date="2023" name="PhytoFront">
        <title>Draft Genome Resources of Seven Strains of Tilletia horrida, Causal Agent of Kernel Smut of Rice.</title>
        <authorList>
            <person name="Khanal S."/>
            <person name="Antony Babu S."/>
            <person name="Zhou X.G."/>
        </authorList>
    </citation>
    <scope>NUCLEOTIDE SEQUENCE</scope>
    <source>
        <strain evidence="1">TX3</strain>
    </source>
</reference>